<comment type="caution">
    <text evidence="2">The sequence shown here is derived from an EMBL/GenBank/DDBJ whole genome shotgun (WGS) entry which is preliminary data.</text>
</comment>
<protein>
    <submittedName>
        <fullName evidence="2">Uncharacterized protein</fullName>
    </submittedName>
</protein>
<accession>A0A9X0AIQ5</accession>
<feature type="region of interest" description="Disordered" evidence="1">
    <location>
        <begin position="30"/>
        <end position="96"/>
    </location>
</feature>
<evidence type="ECO:0000313" key="2">
    <source>
        <dbReference type="EMBL" id="KAJ8063084.1"/>
    </source>
</evidence>
<dbReference type="AlphaFoldDB" id="A0A9X0AIQ5"/>
<reference evidence="2" key="1">
    <citation type="submission" date="2022-11" db="EMBL/GenBank/DDBJ databases">
        <title>Genome Resource of Sclerotinia nivalis Strain SnTB1, a Plant Pathogen Isolated from American Ginseng.</title>
        <authorList>
            <person name="Fan S."/>
        </authorList>
    </citation>
    <scope>NUCLEOTIDE SEQUENCE</scope>
    <source>
        <strain evidence="2">SnTB1</strain>
    </source>
</reference>
<dbReference type="Proteomes" id="UP001152300">
    <property type="component" value="Unassembled WGS sequence"/>
</dbReference>
<gene>
    <name evidence="2" type="ORF">OCU04_008325</name>
</gene>
<dbReference type="EMBL" id="JAPEIS010000009">
    <property type="protein sequence ID" value="KAJ8063084.1"/>
    <property type="molecule type" value="Genomic_DNA"/>
</dbReference>
<sequence>MNGHQTNFSNNGHNGRFFDRTSTLRYDIPNQHHSYDYDTPIHNYGGSSDSTNYSPKESVPPDVSAYGSHNDDDFEKAGSTNATSKSRHANHTKVSTEISNTVSIRGISSPQEFPIIDGQVEMMLSKKSRPLPTRGRRSVITEKLGNLIAMGSTNKTLRSEIALHKRVSPDAATLAGGITSLRCLAAIQMIQLVQMIMPSMQPY</sequence>
<organism evidence="2 3">
    <name type="scientific">Sclerotinia nivalis</name>
    <dbReference type="NCBI Taxonomy" id="352851"/>
    <lineage>
        <taxon>Eukaryota</taxon>
        <taxon>Fungi</taxon>
        <taxon>Dikarya</taxon>
        <taxon>Ascomycota</taxon>
        <taxon>Pezizomycotina</taxon>
        <taxon>Leotiomycetes</taxon>
        <taxon>Helotiales</taxon>
        <taxon>Sclerotiniaceae</taxon>
        <taxon>Sclerotinia</taxon>
    </lineage>
</organism>
<evidence type="ECO:0000256" key="1">
    <source>
        <dbReference type="SAM" id="MobiDB-lite"/>
    </source>
</evidence>
<name>A0A9X0AIQ5_9HELO</name>
<proteinExistence type="predicted"/>
<evidence type="ECO:0000313" key="3">
    <source>
        <dbReference type="Proteomes" id="UP001152300"/>
    </source>
</evidence>
<feature type="compositionally biased region" description="Polar residues" evidence="1">
    <location>
        <begin position="45"/>
        <end position="55"/>
    </location>
</feature>
<dbReference type="OrthoDB" id="10609265at2759"/>
<keyword evidence="3" id="KW-1185">Reference proteome</keyword>